<dbReference type="Pfam" id="PF00069">
    <property type="entry name" value="Pkinase"/>
    <property type="match status" value="1"/>
</dbReference>
<protein>
    <recommendedName>
        <fullName evidence="2">Protein kinase domain-containing protein</fullName>
    </recommendedName>
</protein>
<dbReference type="GO" id="GO:0005524">
    <property type="term" value="F:ATP binding"/>
    <property type="evidence" value="ECO:0007669"/>
    <property type="project" value="InterPro"/>
</dbReference>
<dbReference type="PANTHER" id="PTHR44329:SF260">
    <property type="entry name" value="PROTEIN KINASE DOMAIN-CONTAINING PROTEIN"/>
    <property type="match status" value="1"/>
</dbReference>
<feature type="region of interest" description="Disordered" evidence="1">
    <location>
        <begin position="428"/>
        <end position="450"/>
    </location>
</feature>
<gene>
    <name evidence="3" type="ORF">KC19_6G071800</name>
</gene>
<feature type="region of interest" description="Disordered" evidence="1">
    <location>
        <begin position="684"/>
        <end position="716"/>
    </location>
</feature>
<dbReference type="SMART" id="SM00220">
    <property type="entry name" value="S_TKc"/>
    <property type="match status" value="1"/>
</dbReference>
<evidence type="ECO:0000256" key="1">
    <source>
        <dbReference type="SAM" id="MobiDB-lite"/>
    </source>
</evidence>
<feature type="compositionally biased region" description="Low complexity" evidence="1">
    <location>
        <begin position="433"/>
        <end position="446"/>
    </location>
</feature>
<organism evidence="3 4">
    <name type="scientific">Ceratodon purpureus</name>
    <name type="common">Fire moss</name>
    <name type="synonym">Dicranum purpureum</name>
    <dbReference type="NCBI Taxonomy" id="3225"/>
    <lineage>
        <taxon>Eukaryota</taxon>
        <taxon>Viridiplantae</taxon>
        <taxon>Streptophyta</taxon>
        <taxon>Embryophyta</taxon>
        <taxon>Bryophyta</taxon>
        <taxon>Bryophytina</taxon>
        <taxon>Bryopsida</taxon>
        <taxon>Dicranidae</taxon>
        <taxon>Pseudoditrichales</taxon>
        <taxon>Ditrichaceae</taxon>
        <taxon>Ceratodon</taxon>
    </lineage>
</organism>
<proteinExistence type="predicted"/>
<dbReference type="Proteomes" id="UP000822688">
    <property type="component" value="Chromosome 6"/>
</dbReference>
<dbReference type="InterPro" id="IPR051681">
    <property type="entry name" value="Ser/Thr_Kinases-Pseudokinases"/>
</dbReference>
<dbReference type="InterPro" id="IPR008271">
    <property type="entry name" value="Ser/Thr_kinase_AS"/>
</dbReference>
<feature type="domain" description="Protein kinase" evidence="2">
    <location>
        <begin position="339"/>
        <end position="642"/>
    </location>
</feature>
<dbReference type="InterPro" id="IPR011009">
    <property type="entry name" value="Kinase-like_dom_sf"/>
</dbReference>
<name>A0A8T0HE18_CERPU</name>
<reference evidence="3 4" key="1">
    <citation type="submission" date="2020-06" db="EMBL/GenBank/DDBJ databases">
        <title>WGS assembly of Ceratodon purpureus strain R40.</title>
        <authorList>
            <person name="Carey S.B."/>
            <person name="Jenkins J."/>
            <person name="Shu S."/>
            <person name="Lovell J.T."/>
            <person name="Sreedasyam A."/>
            <person name="Maumus F."/>
            <person name="Tiley G.P."/>
            <person name="Fernandez-Pozo N."/>
            <person name="Barry K."/>
            <person name="Chen C."/>
            <person name="Wang M."/>
            <person name="Lipzen A."/>
            <person name="Daum C."/>
            <person name="Saski C.A."/>
            <person name="Payton A.C."/>
            <person name="Mcbreen J.C."/>
            <person name="Conrad R.E."/>
            <person name="Kollar L.M."/>
            <person name="Olsson S."/>
            <person name="Huttunen S."/>
            <person name="Landis J.B."/>
            <person name="Wickett N.J."/>
            <person name="Johnson M.G."/>
            <person name="Rensing S.A."/>
            <person name="Grimwood J."/>
            <person name="Schmutz J."/>
            <person name="Mcdaniel S.F."/>
        </authorList>
    </citation>
    <scope>NUCLEOTIDE SEQUENCE [LARGE SCALE GENOMIC DNA]</scope>
    <source>
        <strain evidence="3 4">R40</strain>
    </source>
</reference>
<dbReference type="PROSITE" id="PS50011">
    <property type="entry name" value="PROTEIN_KINASE_DOM"/>
    <property type="match status" value="1"/>
</dbReference>
<accession>A0A8T0HE18</accession>
<evidence type="ECO:0000313" key="4">
    <source>
        <dbReference type="Proteomes" id="UP000822688"/>
    </source>
</evidence>
<dbReference type="GO" id="GO:0004674">
    <property type="term" value="F:protein serine/threonine kinase activity"/>
    <property type="evidence" value="ECO:0007669"/>
    <property type="project" value="TreeGrafter"/>
</dbReference>
<dbReference type="AlphaFoldDB" id="A0A8T0HE18"/>
<keyword evidence="4" id="KW-1185">Reference proteome</keyword>
<sequence length="1066" mass="121034">MLCISLHSTGKELSTVVGFGSPGAAMADDSGMLDYLELSFRSIHKVNSLVSGGTLEINGNLCRNVISHELQVLFDFLMLNWEKLLVKDIVHDRRRVALLQLYAVIKQAENLVQQCCESNDSTWPERALSLRAMKEDVLDILLHLRWWRSILDMVIESAMSPLPNASSTQLIESNRLECANREFEEMLNLMALFDIMDSSTIDETKRKGDVKRRTDTLQRVRDQMGPAYAGELGTKEHLEFILSWSNVEPESSMRPTISGLIRTQRLDNFIFKNVLMRCIELYKAALEDKKCLVNKALDVMGSFIGEAGSREHHAYLCANQVYSLLTGEEVDGIPELNEYSVKCTIGQSAFGVVNQVTWCGLDCVLKQTVHNPKNSERSEVKSLKRFSHPHIVKFYRHFVDSPGDDEIHSPQSSILMERMPINLKQHMKNLKDSTSSSSSPISSSSSTDAPFSEPVAVDIMLQMAKAMWHMHSRHVLHGDLKPGNVLVRRVSQEELPELSAQGYVQVKLGDFGRVREITLSSHPEVRMPHEAGTSVYRAPELSVLDPTIKKSDGGETKAITIKNPHRTDLWSFGMLSSEILSGEIPFSSDLQMGTLLENIQKNVRPRIPEDCPDYLRFCIESCWKYEPLERPRFADIWRMLRIAKLRSLGLMNNNRDWFMYKGRGNHVVGINTGPTVLLRALQKKSERTAQTKSEGTIQMKPERTASDGLARSSKTKPAKGNISFLMSFFLKLKTFGRPKLTLDQGLDIHYVSPHRQRFGCLVNKVWPPDKVTSNLKLDVIFFEGNVGGRRALSCRDTWLQRDRPKVFWPRDWLPEDVHNERIRVLVLEYCISETGLEGLVSDIKKSLIFSDRWNLNGIWERPVVLVGHSLGCTVIEALVLDLEENARQRFRDSSEGPSSDSGKTAWEASKAFVYSLRGCFFYAYPSYGLVKSHALLKVVFGGLTYSDELFGEEFQEGSQKIVKRSADFLRVAQRQNPQIRLMSLIEGGHTREEFVVQRFPDSPECDLSIENNLVLEDSNHIETCKPVDREHPSYQELVKFLIINSFRVNPPYNGEVFNPDSEPLEL</sequence>
<dbReference type="EMBL" id="CM026427">
    <property type="protein sequence ID" value="KAG0569185.1"/>
    <property type="molecule type" value="Genomic_DNA"/>
</dbReference>
<dbReference type="Gene3D" id="1.10.510.10">
    <property type="entry name" value="Transferase(Phosphotransferase) domain 1"/>
    <property type="match status" value="1"/>
</dbReference>
<dbReference type="PANTHER" id="PTHR44329">
    <property type="entry name" value="SERINE/THREONINE-PROTEIN KINASE TNNI3K-RELATED"/>
    <property type="match status" value="1"/>
</dbReference>
<evidence type="ECO:0000259" key="2">
    <source>
        <dbReference type="PROSITE" id="PS50011"/>
    </source>
</evidence>
<evidence type="ECO:0000313" key="3">
    <source>
        <dbReference type="EMBL" id="KAG0569185.1"/>
    </source>
</evidence>
<dbReference type="SUPFAM" id="SSF56112">
    <property type="entry name" value="Protein kinase-like (PK-like)"/>
    <property type="match status" value="1"/>
</dbReference>
<comment type="caution">
    <text evidence="3">The sequence shown here is derived from an EMBL/GenBank/DDBJ whole genome shotgun (WGS) entry which is preliminary data.</text>
</comment>
<dbReference type="PROSITE" id="PS00108">
    <property type="entry name" value="PROTEIN_KINASE_ST"/>
    <property type="match status" value="1"/>
</dbReference>
<dbReference type="Gene3D" id="3.30.200.20">
    <property type="entry name" value="Phosphorylase Kinase, domain 1"/>
    <property type="match status" value="1"/>
</dbReference>
<dbReference type="InterPro" id="IPR000719">
    <property type="entry name" value="Prot_kinase_dom"/>
</dbReference>